<name>A0A432XAS0_9GAMM</name>
<feature type="transmembrane region" description="Helical" evidence="6">
    <location>
        <begin position="307"/>
        <end position="333"/>
    </location>
</feature>
<comment type="caution">
    <text evidence="9">The sequence shown here is derived from an EMBL/GenBank/DDBJ whole genome shotgun (WGS) entry which is preliminary data.</text>
</comment>
<feature type="transmembrane region" description="Helical" evidence="6">
    <location>
        <begin position="511"/>
        <end position="528"/>
    </location>
</feature>
<dbReference type="Gene3D" id="3.40.30.10">
    <property type="entry name" value="Glutaredoxin"/>
    <property type="match status" value="1"/>
</dbReference>
<feature type="transmembrane region" description="Helical" evidence="6">
    <location>
        <begin position="470"/>
        <end position="499"/>
    </location>
</feature>
<feature type="transmembrane region" description="Helical" evidence="6">
    <location>
        <begin position="392"/>
        <end position="416"/>
    </location>
</feature>
<dbReference type="GO" id="GO:0015035">
    <property type="term" value="F:protein-disulfide reductase activity"/>
    <property type="evidence" value="ECO:0007669"/>
    <property type="project" value="TreeGrafter"/>
</dbReference>
<feature type="transmembrane region" description="Helical" evidence="6">
    <location>
        <begin position="354"/>
        <end position="372"/>
    </location>
</feature>
<feature type="domain" description="Cytochrome C biogenesis protein transmembrane" evidence="8">
    <location>
        <begin position="312"/>
        <end position="525"/>
    </location>
</feature>
<keyword evidence="7" id="KW-0732">Signal</keyword>
<evidence type="ECO:0000256" key="2">
    <source>
        <dbReference type="ARBA" id="ARBA00022692"/>
    </source>
</evidence>
<accession>A0A432XAS0</accession>
<dbReference type="EMBL" id="PIPQ01000001">
    <property type="protein sequence ID" value="RUO44406.1"/>
    <property type="molecule type" value="Genomic_DNA"/>
</dbReference>
<evidence type="ECO:0000256" key="3">
    <source>
        <dbReference type="ARBA" id="ARBA00022748"/>
    </source>
</evidence>
<feature type="transmembrane region" description="Helical" evidence="6">
    <location>
        <begin position="534"/>
        <end position="554"/>
    </location>
</feature>
<protein>
    <submittedName>
        <fullName evidence="9">Thiol:disulfide interchange protein</fullName>
    </submittedName>
</protein>
<dbReference type="AlphaFoldDB" id="A0A432XAS0"/>
<keyword evidence="10" id="KW-1185">Reference proteome</keyword>
<feature type="transmembrane region" description="Helical" evidence="6">
    <location>
        <begin position="566"/>
        <end position="586"/>
    </location>
</feature>
<dbReference type="CDD" id="cd02953">
    <property type="entry name" value="DsbDgamma"/>
    <property type="match status" value="1"/>
</dbReference>
<keyword evidence="3" id="KW-0201">Cytochrome c-type biogenesis</keyword>
<dbReference type="SUPFAM" id="SSF52833">
    <property type="entry name" value="Thioredoxin-like"/>
    <property type="match status" value="1"/>
</dbReference>
<feature type="chain" id="PRO_5019018382" evidence="7">
    <location>
        <begin position="34"/>
        <end position="711"/>
    </location>
</feature>
<dbReference type="GO" id="GO:0016020">
    <property type="term" value="C:membrane"/>
    <property type="evidence" value="ECO:0007669"/>
    <property type="project" value="UniProtKB-SubCell"/>
</dbReference>
<evidence type="ECO:0000256" key="5">
    <source>
        <dbReference type="ARBA" id="ARBA00023136"/>
    </source>
</evidence>
<evidence type="ECO:0000259" key="8">
    <source>
        <dbReference type="Pfam" id="PF02683"/>
    </source>
</evidence>
<dbReference type="Pfam" id="PF13899">
    <property type="entry name" value="Thioredoxin_7"/>
    <property type="match status" value="1"/>
</dbReference>
<organism evidence="9 10">
    <name type="scientific">Aliidiomarina taiwanensis</name>
    <dbReference type="NCBI Taxonomy" id="946228"/>
    <lineage>
        <taxon>Bacteria</taxon>
        <taxon>Pseudomonadati</taxon>
        <taxon>Pseudomonadota</taxon>
        <taxon>Gammaproteobacteria</taxon>
        <taxon>Alteromonadales</taxon>
        <taxon>Idiomarinaceae</taxon>
        <taxon>Aliidiomarina</taxon>
    </lineage>
</organism>
<comment type="subcellular location">
    <subcellularLocation>
        <location evidence="1">Membrane</location>
        <topology evidence="1">Multi-pass membrane protein</topology>
    </subcellularLocation>
</comment>
<feature type="signal peptide" evidence="7">
    <location>
        <begin position="1"/>
        <end position="33"/>
    </location>
</feature>
<feature type="transmembrane region" description="Helical" evidence="6">
    <location>
        <begin position="437"/>
        <end position="464"/>
    </location>
</feature>
<evidence type="ECO:0000256" key="4">
    <source>
        <dbReference type="ARBA" id="ARBA00022989"/>
    </source>
</evidence>
<dbReference type="GO" id="GO:0017004">
    <property type="term" value="P:cytochrome complex assembly"/>
    <property type="evidence" value="ECO:0007669"/>
    <property type="project" value="UniProtKB-KW"/>
</dbReference>
<keyword evidence="5 6" id="KW-0472">Membrane</keyword>
<sequence length="711" mass="77207">MYNMRSFMFRKPSLGLYWAALMFIWLLASSAQANSHLAESPLLKATLLSEHSRVVPGRISSLAIALTPAANTFTHWSGPQALAIEWHGPDGTYFDETQWPKVQTIETPAGTPVGFAGPHYLLVDYAFPTSLDPTQHPTVTLGATLHWQVCQQSNPSSCQAGSSELSVSIPLGNTFEPSQQQQFQQARAQQPVLAPWPAHFDIQANQLTLLIESQAAVEHVETNGGPGQTFAFIGAGRHLDLTAEQSVETVDNLLVIRQPLQANAQELGHADFPKALQVQLSIGSAQYELLATKVTPTLANSAQAKPLGLVFAFAFLGGLLLNLMPCVFPVLSLKAMALAQGNQAGHGSRIKQESLWYTFGVVLSFLVIAATLMALRAAGQALGWGFQLQNPWLIAGLTLLFVAIGLNLAGTFQVGTRFMGLGQGQLSPSQHTKARQSFATGVLAVLVASPCTAPFMGVALGYAITQPPVLALSIFAALGLGLAAPFFIIGFVPALARLLPRPGPWMETFKEWMAIPMYITAVWLLWVFGRQTGIDSLVLMLLTIVLFATALWWWGKQQLRATRRSSSIAVVWLLLALAAATFYQSLAVLQATATSHTVDAEGAWSQTKLDQLRTQQPVFVNMTADWCITCLANERVALTTDATEALFAQHQVAVLTGDWTLQDPAITKYLATFGRNGVPLYVLYWPGKEPQVLPQILSNRIIREHIEANLN</sequence>
<dbReference type="Pfam" id="PF02683">
    <property type="entry name" value="DsbD_TM"/>
    <property type="match status" value="1"/>
</dbReference>
<dbReference type="PANTHER" id="PTHR32234">
    <property type="entry name" value="THIOL:DISULFIDE INTERCHANGE PROTEIN DSBD"/>
    <property type="match status" value="1"/>
</dbReference>
<evidence type="ECO:0000256" key="7">
    <source>
        <dbReference type="SAM" id="SignalP"/>
    </source>
</evidence>
<reference evidence="9 10" key="1">
    <citation type="journal article" date="2011" name="Front. Microbiol.">
        <title>Genomic signatures of strain selection and enhancement in Bacillus atrophaeus var. globigii, a historical biowarfare simulant.</title>
        <authorList>
            <person name="Gibbons H.S."/>
            <person name="Broomall S.M."/>
            <person name="McNew L.A."/>
            <person name="Daligault H."/>
            <person name="Chapman C."/>
            <person name="Bruce D."/>
            <person name="Karavis M."/>
            <person name="Krepps M."/>
            <person name="McGregor P.A."/>
            <person name="Hong C."/>
            <person name="Park K.H."/>
            <person name="Akmal A."/>
            <person name="Feldman A."/>
            <person name="Lin J.S."/>
            <person name="Chang W.E."/>
            <person name="Higgs B.W."/>
            <person name="Demirev P."/>
            <person name="Lindquist J."/>
            <person name="Liem A."/>
            <person name="Fochler E."/>
            <person name="Read T.D."/>
            <person name="Tapia R."/>
            <person name="Johnson S."/>
            <person name="Bishop-Lilly K.A."/>
            <person name="Detter C."/>
            <person name="Han C."/>
            <person name="Sozhamannan S."/>
            <person name="Rosenzweig C.N."/>
            <person name="Skowronski E.W."/>
        </authorList>
    </citation>
    <scope>NUCLEOTIDE SEQUENCE [LARGE SCALE GENOMIC DNA]</scope>
    <source>
        <strain evidence="9 10">AIT1</strain>
    </source>
</reference>
<dbReference type="InterPro" id="IPR003834">
    <property type="entry name" value="Cyt_c_assmbl_TM_dom"/>
</dbReference>
<proteinExistence type="predicted"/>
<gene>
    <name evidence="9" type="ORF">CWE15_04325</name>
</gene>
<dbReference type="InterPro" id="IPR035671">
    <property type="entry name" value="DsbD_gamma"/>
</dbReference>
<evidence type="ECO:0000313" key="10">
    <source>
        <dbReference type="Proteomes" id="UP000286976"/>
    </source>
</evidence>
<dbReference type="PANTHER" id="PTHR32234:SF3">
    <property type="entry name" value="SUPPRESSION OF COPPER SENSITIVITY PROTEIN"/>
    <property type="match status" value="1"/>
</dbReference>
<evidence type="ECO:0000256" key="1">
    <source>
        <dbReference type="ARBA" id="ARBA00004141"/>
    </source>
</evidence>
<evidence type="ECO:0000313" key="9">
    <source>
        <dbReference type="EMBL" id="RUO44406.1"/>
    </source>
</evidence>
<keyword evidence="4 6" id="KW-1133">Transmembrane helix</keyword>
<dbReference type="InterPro" id="IPR036249">
    <property type="entry name" value="Thioredoxin-like_sf"/>
</dbReference>
<dbReference type="OrthoDB" id="9811036at2"/>
<keyword evidence="2 6" id="KW-0812">Transmembrane</keyword>
<dbReference type="Proteomes" id="UP000286976">
    <property type="component" value="Unassembled WGS sequence"/>
</dbReference>
<evidence type="ECO:0000256" key="6">
    <source>
        <dbReference type="SAM" id="Phobius"/>
    </source>
</evidence>
<dbReference type="GO" id="GO:0045454">
    <property type="term" value="P:cell redox homeostasis"/>
    <property type="evidence" value="ECO:0007669"/>
    <property type="project" value="TreeGrafter"/>
</dbReference>